<evidence type="ECO:0000259" key="6">
    <source>
        <dbReference type="Pfam" id="PF00775"/>
    </source>
</evidence>
<evidence type="ECO:0000313" key="7">
    <source>
        <dbReference type="EMBL" id="AMY07120.1"/>
    </source>
</evidence>
<dbReference type="InterPro" id="IPR000627">
    <property type="entry name" value="Intradiol_dOase_C"/>
</dbReference>
<name>A0A143PFR1_LUTPR</name>
<evidence type="ECO:0000313" key="8">
    <source>
        <dbReference type="Proteomes" id="UP000076079"/>
    </source>
</evidence>
<dbReference type="STRING" id="1855912.LuPra_00287"/>
<dbReference type="AlphaFoldDB" id="A0A143PFR1"/>
<evidence type="ECO:0000256" key="2">
    <source>
        <dbReference type="ARBA" id="ARBA00022964"/>
    </source>
</evidence>
<dbReference type="GO" id="GO:0008199">
    <property type="term" value="F:ferric iron binding"/>
    <property type="evidence" value="ECO:0007669"/>
    <property type="project" value="InterPro"/>
</dbReference>
<dbReference type="Proteomes" id="UP000076079">
    <property type="component" value="Chromosome"/>
</dbReference>
<dbReference type="Pfam" id="PF00775">
    <property type="entry name" value="Dioxygenase_C"/>
    <property type="match status" value="1"/>
</dbReference>
<feature type="domain" description="Intradiol ring-cleavage dioxygenases" evidence="6">
    <location>
        <begin position="43"/>
        <end position="148"/>
    </location>
</feature>
<evidence type="ECO:0000256" key="1">
    <source>
        <dbReference type="ARBA" id="ARBA00007825"/>
    </source>
</evidence>
<proteinExistence type="inferred from homology"/>
<dbReference type="PANTHER" id="PTHR33711">
    <property type="entry name" value="DIOXYGENASE, PUTATIVE (AFU_ORTHOLOGUE AFUA_2G02910)-RELATED"/>
    <property type="match status" value="1"/>
</dbReference>
<evidence type="ECO:0000256" key="5">
    <source>
        <dbReference type="SAM" id="SignalP"/>
    </source>
</evidence>
<reference evidence="8" key="2">
    <citation type="submission" date="2016-04" db="EMBL/GenBank/DDBJ databases">
        <title>First Complete Genome Sequence of a Subdivision 6 Acidobacterium.</title>
        <authorList>
            <person name="Huang S."/>
            <person name="Vieira S."/>
            <person name="Bunk B."/>
            <person name="Riedel T."/>
            <person name="Sproeer C."/>
            <person name="Overmann J."/>
        </authorList>
    </citation>
    <scope>NUCLEOTIDE SEQUENCE [LARGE SCALE GENOMIC DNA]</scope>
    <source>
        <strain evidence="8">DSM 100886 HEG_-6_39</strain>
    </source>
</reference>
<keyword evidence="5" id="KW-0732">Signal</keyword>
<accession>A0A143PFR1</accession>
<dbReference type="Gene3D" id="2.60.130.10">
    <property type="entry name" value="Aromatic compound dioxygenase"/>
    <property type="match status" value="1"/>
</dbReference>
<evidence type="ECO:0000256" key="3">
    <source>
        <dbReference type="ARBA" id="ARBA00023002"/>
    </source>
</evidence>
<evidence type="ECO:0000256" key="4">
    <source>
        <dbReference type="SAM" id="MobiDB-lite"/>
    </source>
</evidence>
<comment type="similarity">
    <text evidence="1">Belongs to the intradiol ring-cleavage dioxygenase family.</text>
</comment>
<dbReference type="KEGG" id="abac:LuPra_00287"/>
<dbReference type="OrthoDB" id="9800887at2"/>
<keyword evidence="2 7" id="KW-0223">Dioxygenase</keyword>
<feature type="chain" id="PRO_5007511236" evidence="5">
    <location>
        <begin position="23"/>
        <end position="174"/>
    </location>
</feature>
<keyword evidence="3 7" id="KW-0560">Oxidoreductase</keyword>
<protein>
    <submittedName>
        <fullName evidence="7">Catechol 1,2-dioxygenase 2</fullName>
        <ecNumber evidence="7">1.13.11.1</ecNumber>
    </submittedName>
</protein>
<keyword evidence="8" id="KW-1185">Reference proteome</keyword>
<dbReference type="GO" id="GO:0018576">
    <property type="term" value="F:catechol 1,2-dioxygenase activity"/>
    <property type="evidence" value="ECO:0007669"/>
    <property type="project" value="UniProtKB-EC"/>
</dbReference>
<dbReference type="PANTHER" id="PTHR33711:SF7">
    <property type="entry name" value="INTRADIOL RING-CLEAVAGE DIOXYGENASES DOMAIN-CONTAINING PROTEIN-RELATED"/>
    <property type="match status" value="1"/>
</dbReference>
<dbReference type="CDD" id="cd00421">
    <property type="entry name" value="intradiol_dioxygenase"/>
    <property type="match status" value="1"/>
</dbReference>
<dbReference type="SUPFAM" id="SSF49482">
    <property type="entry name" value="Aromatic compound dioxygenase"/>
    <property type="match status" value="1"/>
</dbReference>
<dbReference type="InterPro" id="IPR050770">
    <property type="entry name" value="Intradiol_RC_Dioxygenase"/>
</dbReference>
<dbReference type="RefSeq" id="WP_157898615.1">
    <property type="nucleotide sequence ID" value="NZ_CP015136.1"/>
</dbReference>
<reference evidence="7 8" key="1">
    <citation type="journal article" date="2016" name="Genome Announc.">
        <title>First Complete Genome Sequence of a Subdivision 6 Acidobacterium Strain.</title>
        <authorList>
            <person name="Huang S."/>
            <person name="Vieira S."/>
            <person name="Bunk B."/>
            <person name="Riedel T."/>
            <person name="Sproer C."/>
            <person name="Overmann J."/>
        </authorList>
    </citation>
    <scope>NUCLEOTIDE SEQUENCE [LARGE SCALE GENOMIC DNA]</scope>
    <source>
        <strain evidence="8">DSM 100886 HEG_-6_39</strain>
    </source>
</reference>
<feature type="region of interest" description="Disordered" evidence="4">
    <location>
        <begin position="24"/>
        <end position="43"/>
    </location>
</feature>
<feature type="signal peptide" evidence="5">
    <location>
        <begin position="1"/>
        <end position="22"/>
    </location>
</feature>
<organism evidence="7 8">
    <name type="scientific">Luteitalea pratensis</name>
    <dbReference type="NCBI Taxonomy" id="1855912"/>
    <lineage>
        <taxon>Bacteria</taxon>
        <taxon>Pseudomonadati</taxon>
        <taxon>Acidobacteriota</taxon>
        <taxon>Vicinamibacteria</taxon>
        <taxon>Vicinamibacterales</taxon>
        <taxon>Vicinamibacteraceae</taxon>
        <taxon>Luteitalea</taxon>
    </lineage>
</organism>
<gene>
    <name evidence="7" type="primary">catA2</name>
    <name evidence="7" type="ORF">LuPra_00287</name>
</gene>
<sequence precursor="true">MRRTCIRLAFVILCACAGSAAAQSPIHEAPPSAPSTGRVVPRGEPGQALHVSGLVVDSGGKPIAGASLYVYQTDHEGYYGVKPASDNRNPRLKVFLRSDAQGAWSFDTIKPGAYPGGQVPAHIHFEVSAPGLAPNVFEIVFAGEPSVTSMMQTNPAFSVRPIENGRVTERIVLR</sequence>
<dbReference type="EC" id="1.13.11.1" evidence="7"/>
<dbReference type="InterPro" id="IPR015889">
    <property type="entry name" value="Intradiol_dOase_core"/>
</dbReference>
<dbReference type="EMBL" id="CP015136">
    <property type="protein sequence ID" value="AMY07120.1"/>
    <property type="molecule type" value="Genomic_DNA"/>
</dbReference>